<evidence type="ECO:0000256" key="2">
    <source>
        <dbReference type="SAM" id="SignalP"/>
    </source>
</evidence>
<evidence type="ECO:0000313" key="3">
    <source>
        <dbReference type="EMBL" id="KAK3270118.1"/>
    </source>
</evidence>
<gene>
    <name evidence="3" type="ORF">CYMTET_21470</name>
</gene>
<proteinExistence type="predicted"/>
<protein>
    <submittedName>
        <fullName evidence="3">Uncharacterized protein</fullName>
    </submittedName>
</protein>
<feature type="chain" id="PRO_5041935010" evidence="2">
    <location>
        <begin position="46"/>
        <end position="397"/>
    </location>
</feature>
<dbReference type="Proteomes" id="UP001190700">
    <property type="component" value="Unassembled WGS sequence"/>
</dbReference>
<name>A0AAE0G234_9CHLO</name>
<dbReference type="EMBL" id="LGRX02010563">
    <property type="protein sequence ID" value="KAK3270118.1"/>
    <property type="molecule type" value="Genomic_DNA"/>
</dbReference>
<keyword evidence="1" id="KW-0175">Coiled coil</keyword>
<sequence length="397" mass="44852">MALLGGAQQACSEFRHVCEARMGAQRWCDCLLLLLLNSQLSLLQARSLDLGDFDKSDSRHKRRMLVGQTNEDETSSVPHLNEHLPKTIKAAQNSFSRSDHTDLYTARRARDQAWSSRDNQDSLSIGSVDVWGPDDTSEDNFQAKDPADQMVLANFQTQITDQVSIHGSTLRGAGKEVSQASESALAATGELMEEAKQRWSSFAASIIRPKMTTKERLNEQRVELKRVKDEAQEVKDKAKKMVAFASQAQQEVETMRAIAKAETSQQLMDGERAWLKGIFEQQQLREETRLLQEDRDVIQRRTKEAEIKMNRRKESLAELQDKNHRLEAEVEHLRAERIELLKLKQSSEQAYSQAKKAQLAAQEMAASANEAREAAEAELIKANEAKLQVLEDKGCFV</sequence>
<organism evidence="3 4">
    <name type="scientific">Cymbomonas tetramitiformis</name>
    <dbReference type="NCBI Taxonomy" id="36881"/>
    <lineage>
        <taxon>Eukaryota</taxon>
        <taxon>Viridiplantae</taxon>
        <taxon>Chlorophyta</taxon>
        <taxon>Pyramimonadophyceae</taxon>
        <taxon>Pyramimonadales</taxon>
        <taxon>Pyramimonadaceae</taxon>
        <taxon>Cymbomonas</taxon>
    </lineage>
</organism>
<feature type="coiled-coil region" evidence="1">
    <location>
        <begin position="210"/>
        <end position="241"/>
    </location>
</feature>
<evidence type="ECO:0000256" key="1">
    <source>
        <dbReference type="SAM" id="Coils"/>
    </source>
</evidence>
<feature type="signal peptide" evidence="2">
    <location>
        <begin position="1"/>
        <end position="45"/>
    </location>
</feature>
<dbReference type="AlphaFoldDB" id="A0AAE0G234"/>
<comment type="caution">
    <text evidence="3">The sequence shown here is derived from an EMBL/GenBank/DDBJ whole genome shotgun (WGS) entry which is preliminary data.</text>
</comment>
<keyword evidence="2" id="KW-0732">Signal</keyword>
<keyword evidence="4" id="KW-1185">Reference proteome</keyword>
<feature type="coiled-coil region" evidence="1">
    <location>
        <begin position="281"/>
        <end position="392"/>
    </location>
</feature>
<reference evidence="3 4" key="1">
    <citation type="journal article" date="2015" name="Genome Biol. Evol.">
        <title>Comparative Genomics of a Bacterivorous Green Alga Reveals Evolutionary Causalities and Consequences of Phago-Mixotrophic Mode of Nutrition.</title>
        <authorList>
            <person name="Burns J.A."/>
            <person name="Paasch A."/>
            <person name="Narechania A."/>
            <person name="Kim E."/>
        </authorList>
    </citation>
    <scope>NUCLEOTIDE SEQUENCE [LARGE SCALE GENOMIC DNA]</scope>
    <source>
        <strain evidence="3 4">PLY_AMNH</strain>
    </source>
</reference>
<evidence type="ECO:0000313" key="4">
    <source>
        <dbReference type="Proteomes" id="UP001190700"/>
    </source>
</evidence>
<accession>A0AAE0G234</accession>